<evidence type="ECO:0000256" key="1">
    <source>
        <dbReference type="ARBA" id="ARBA00023002"/>
    </source>
</evidence>
<name>A0ABS9J148_9FLAO</name>
<evidence type="ECO:0000259" key="2">
    <source>
        <dbReference type="Pfam" id="PF01619"/>
    </source>
</evidence>
<gene>
    <name evidence="3" type="ORF">JM658_04885</name>
</gene>
<accession>A0ABS9J148</accession>
<keyword evidence="4" id="KW-1185">Reference proteome</keyword>
<protein>
    <submittedName>
        <fullName evidence="3">Proline dehydrogenase family protein</fullName>
    </submittedName>
</protein>
<dbReference type="EMBL" id="JAETXX010000002">
    <property type="protein sequence ID" value="MCF8714157.1"/>
    <property type="molecule type" value="Genomic_DNA"/>
</dbReference>
<dbReference type="Gene3D" id="3.20.20.220">
    <property type="match status" value="1"/>
</dbReference>
<dbReference type="Proteomes" id="UP000829517">
    <property type="component" value="Unassembled WGS sequence"/>
</dbReference>
<proteinExistence type="predicted"/>
<dbReference type="SUPFAM" id="SSF51730">
    <property type="entry name" value="FAD-linked oxidoreductase"/>
    <property type="match status" value="1"/>
</dbReference>
<keyword evidence="1" id="KW-0560">Oxidoreductase</keyword>
<dbReference type="InterPro" id="IPR029041">
    <property type="entry name" value="FAD-linked_oxidoreductase-like"/>
</dbReference>
<organism evidence="3 4">
    <name type="scientific">Joostella atrarenae</name>
    <dbReference type="NCBI Taxonomy" id="679257"/>
    <lineage>
        <taxon>Bacteria</taxon>
        <taxon>Pseudomonadati</taxon>
        <taxon>Bacteroidota</taxon>
        <taxon>Flavobacteriia</taxon>
        <taxon>Flavobacteriales</taxon>
        <taxon>Flavobacteriaceae</taxon>
        <taxon>Joostella</taxon>
    </lineage>
</organism>
<evidence type="ECO:0000313" key="4">
    <source>
        <dbReference type="Proteomes" id="UP000829517"/>
    </source>
</evidence>
<evidence type="ECO:0000313" key="3">
    <source>
        <dbReference type="EMBL" id="MCF8714157.1"/>
    </source>
</evidence>
<reference evidence="3 4" key="1">
    <citation type="submission" date="2021-01" db="EMBL/GenBank/DDBJ databases">
        <title>Genome sequencing of Joostella atrarenae M1-2 (= KCTC 23194).</title>
        <authorList>
            <person name="Zakaria M.R."/>
            <person name="Lam M.Q."/>
            <person name="Chong C.S."/>
        </authorList>
    </citation>
    <scope>NUCLEOTIDE SEQUENCE [LARGE SCALE GENOMIC DNA]</scope>
    <source>
        <strain evidence="3 4">M1-2</strain>
    </source>
</reference>
<dbReference type="PANTHER" id="PTHR13914:SF0">
    <property type="entry name" value="PROLINE DEHYDROGENASE 1, MITOCHONDRIAL"/>
    <property type="match status" value="1"/>
</dbReference>
<sequence>MKNFFDNTEIAFKLKSDSELERAYFLFKMIAHQPLVRIGTAVTNFAIKAHLPVEGLIRATVFDHFCGGVSELDCMKTVDAIYTAGVCSVLDYSVEGKETEEEFDAVVARTLKLIDFVKEKEAIPFAVFKPTALGRFDLYVKVGNGDTLTSEEKEEWERVILRFDTVCKKAYELEVSLLIDGEESWMQTAADTIVEQMMRTYNKERAVVYNTLQLYRWDRLDYLKGLHERAKKDGFIIGMKFVRGAYMEKENDRAEEKGYPTPICASKKETDDNFNAAVRYMMDNLDTMVLFLGTHNEDSTLLVLSIMEEKNIAKNDDRVWFGQLYGMSDHISYNLSHVKYNVAKYLPFGPVRDVMPYLIRRAEENTSVAGQTTRELTLLSTERKRRKL</sequence>
<dbReference type="PANTHER" id="PTHR13914">
    <property type="entry name" value="PROLINE OXIDASE"/>
    <property type="match status" value="1"/>
</dbReference>
<dbReference type="Pfam" id="PF01619">
    <property type="entry name" value="Pro_dh"/>
    <property type="match status" value="1"/>
</dbReference>
<dbReference type="RefSeq" id="WP_236958119.1">
    <property type="nucleotide sequence ID" value="NZ_JAETXX010000002.1"/>
</dbReference>
<dbReference type="InterPro" id="IPR002872">
    <property type="entry name" value="Proline_DH_dom"/>
</dbReference>
<feature type="domain" description="Proline dehydrogenase" evidence="2">
    <location>
        <begin position="74"/>
        <end position="373"/>
    </location>
</feature>
<dbReference type="InterPro" id="IPR015659">
    <property type="entry name" value="Proline_oxidase"/>
</dbReference>
<comment type="caution">
    <text evidence="3">The sequence shown here is derived from an EMBL/GenBank/DDBJ whole genome shotgun (WGS) entry which is preliminary data.</text>
</comment>